<evidence type="ECO:0000256" key="2">
    <source>
        <dbReference type="ARBA" id="ARBA00023008"/>
    </source>
</evidence>
<dbReference type="SUPFAM" id="SSF49503">
    <property type="entry name" value="Cupredoxins"/>
    <property type="match status" value="1"/>
</dbReference>
<dbReference type="PROSITE" id="PS00079">
    <property type="entry name" value="MULTICOPPER_OXIDASE1"/>
    <property type="match status" value="1"/>
</dbReference>
<comment type="caution">
    <text evidence="4">The sequence shown here is derived from an EMBL/GenBank/DDBJ whole genome shotgun (WGS) entry which is preliminary data.</text>
</comment>
<accession>A0A1F4YCJ3</accession>
<organism evidence="4 5">
    <name type="scientific">Candidatus Amesbacteria bacterium RIFCSPHIGHO2_01_FULL_48_32b</name>
    <dbReference type="NCBI Taxonomy" id="1797253"/>
    <lineage>
        <taxon>Bacteria</taxon>
        <taxon>Candidatus Amesiibacteriota</taxon>
    </lineage>
</organism>
<sequence>MNKGVLIGGILVVAAVALAGGFWMVSRGQKIETGVMPVIEEESREILVEPTGETVMEETGAVKEFVVEGSPFKFLLAEMRVKKGDTVRVTFKNIKGTHDWVLDEFDARTNQIGEGEEEEIEFTADKVGTFEYYCSVGDHRARGMAGELIVE</sequence>
<reference evidence="4 5" key="1">
    <citation type="journal article" date="2016" name="Nat. Commun.">
        <title>Thousands of microbial genomes shed light on interconnected biogeochemical processes in an aquifer system.</title>
        <authorList>
            <person name="Anantharaman K."/>
            <person name="Brown C.T."/>
            <person name="Hug L.A."/>
            <person name="Sharon I."/>
            <person name="Castelle C.J."/>
            <person name="Probst A.J."/>
            <person name="Thomas B.C."/>
            <person name="Singh A."/>
            <person name="Wilkins M.J."/>
            <person name="Karaoz U."/>
            <person name="Brodie E.L."/>
            <person name="Williams K.H."/>
            <person name="Hubbard S.S."/>
            <person name="Banfield J.F."/>
        </authorList>
    </citation>
    <scope>NUCLEOTIDE SEQUENCE [LARGE SCALE GENOMIC DNA]</scope>
</reference>
<dbReference type="InterPro" id="IPR008972">
    <property type="entry name" value="Cupredoxin"/>
</dbReference>
<dbReference type="AlphaFoldDB" id="A0A1F4YCJ3"/>
<dbReference type="InterPro" id="IPR033138">
    <property type="entry name" value="Cu_oxidase_CS"/>
</dbReference>
<dbReference type="GO" id="GO:0005507">
    <property type="term" value="F:copper ion binding"/>
    <property type="evidence" value="ECO:0007669"/>
    <property type="project" value="InterPro"/>
</dbReference>
<dbReference type="EMBL" id="MEXH01000033">
    <property type="protein sequence ID" value="OGC91614.1"/>
    <property type="molecule type" value="Genomic_DNA"/>
</dbReference>
<evidence type="ECO:0000313" key="5">
    <source>
        <dbReference type="Proteomes" id="UP000178176"/>
    </source>
</evidence>
<evidence type="ECO:0000259" key="3">
    <source>
        <dbReference type="Pfam" id="PF00127"/>
    </source>
</evidence>
<dbReference type="Gene3D" id="2.60.40.420">
    <property type="entry name" value="Cupredoxins - blue copper proteins"/>
    <property type="match status" value="1"/>
</dbReference>
<keyword evidence="1" id="KW-0479">Metal-binding</keyword>
<dbReference type="GO" id="GO:0009055">
    <property type="term" value="F:electron transfer activity"/>
    <property type="evidence" value="ECO:0007669"/>
    <property type="project" value="InterPro"/>
</dbReference>
<feature type="domain" description="Blue (type 1) copper" evidence="3">
    <location>
        <begin position="67"/>
        <end position="151"/>
    </location>
</feature>
<gene>
    <name evidence="4" type="ORF">A2876_03570</name>
</gene>
<dbReference type="Proteomes" id="UP000178176">
    <property type="component" value="Unassembled WGS sequence"/>
</dbReference>
<proteinExistence type="predicted"/>
<name>A0A1F4YCJ3_9BACT</name>
<keyword evidence="2" id="KW-0186">Copper</keyword>
<evidence type="ECO:0000313" key="4">
    <source>
        <dbReference type="EMBL" id="OGC91614.1"/>
    </source>
</evidence>
<dbReference type="InterPro" id="IPR000923">
    <property type="entry name" value="BlueCu_1"/>
</dbReference>
<protein>
    <recommendedName>
        <fullName evidence="3">Blue (type 1) copper domain-containing protein</fullName>
    </recommendedName>
</protein>
<dbReference type="Pfam" id="PF00127">
    <property type="entry name" value="Copper-bind"/>
    <property type="match status" value="1"/>
</dbReference>
<evidence type="ECO:0000256" key="1">
    <source>
        <dbReference type="ARBA" id="ARBA00022723"/>
    </source>
</evidence>